<dbReference type="InterPro" id="IPR031733">
    <property type="entry name" value="Dynein_attach_N"/>
</dbReference>
<accession>A0ABD2PC74</accession>
<dbReference type="AlphaFoldDB" id="A0ABD2PC74"/>
<evidence type="ECO:0000313" key="3">
    <source>
        <dbReference type="Proteomes" id="UP001516400"/>
    </source>
</evidence>
<sequence>MSSSSSRTQNQRLYVELQNAIEQDKLYWLRNDAKIRAAVSSKSYDEFREMVAAAHLKALTKEDKERKQRSWKTLTDNE</sequence>
<feature type="domain" description="Dynein attachment factor N-terminal" evidence="1">
    <location>
        <begin position="11"/>
        <end position="71"/>
    </location>
</feature>
<dbReference type="InterPro" id="IPR042422">
    <property type="entry name" value="CC103"/>
</dbReference>
<dbReference type="Proteomes" id="UP001516400">
    <property type="component" value="Unassembled WGS sequence"/>
</dbReference>
<dbReference type="PANTHER" id="PTHR28572:SF1">
    <property type="entry name" value="COILED-COIL DOMAIN-CONTAINING PROTEIN 103"/>
    <property type="match status" value="1"/>
</dbReference>
<organism evidence="2 3">
    <name type="scientific">Cryptolaemus montrouzieri</name>
    <dbReference type="NCBI Taxonomy" id="559131"/>
    <lineage>
        <taxon>Eukaryota</taxon>
        <taxon>Metazoa</taxon>
        <taxon>Ecdysozoa</taxon>
        <taxon>Arthropoda</taxon>
        <taxon>Hexapoda</taxon>
        <taxon>Insecta</taxon>
        <taxon>Pterygota</taxon>
        <taxon>Neoptera</taxon>
        <taxon>Endopterygota</taxon>
        <taxon>Coleoptera</taxon>
        <taxon>Polyphaga</taxon>
        <taxon>Cucujiformia</taxon>
        <taxon>Coccinelloidea</taxon>
        <taxon>Coccinellidae</taxon>
        <taxon>Scymninae</taxon>
        <taxon>Scymnini</taxon>
        <taxon>Cryptolaemus</taxon>
    </lineage>
</organism>
<dbReference type="EMBL" id="JABFTP020000185">
    <property type="protein sequence ID" value="KAL3288568.1"/>
    <property type="molecule type" value="Genomic_DNA"/>
</dbReference>
<gene>
    <name evidence="2" type="ORF">HHI36_003007</name>
</gene>
<proteinExistence type="predicted"/>
<comment type="caution">
    <text evidence="2">The sequence shown here is derived from an EMBL/GenBank/DDBJ whole genome shotgun (WGS) entry which is preliminary data.</text>
</comment>
<protein>
    <recommendedName>
        <fullName evidence="1">Dynein attachment factor N-terminal domain-containing protein</fullName>
    </recommendedName>
</protein>
<dbReference type="Pfam" id="PF15867">
    <property type="entry name" value="Dynein_attach_N"/>
    <property type="match status" value="1"/>
</dbReference>
<dbReference type="PANTHER" id="PTHR28572">
    <property type="entry name" value="COILED-COIL DOMAIN-CONTAINING PROTEIN 103"/>
    <property type="match status" value="1"/>
</dbReference>
<keyword evidence="3" id="KW-1185">Reference proteome</keyword>
<name>A0ABD2PC74_9CUCU</name>
<evidence type="ECO:0000259" key="1">
    <source>
        <dbReference type="Pfam" id="PF15867"/>
    </source>
</evidence>
<reference evidence="2 3" key="1">
    <citation type="journal article" date="2021" name="BMC Biol.">
        <title>Horizontally acquired antibacterial genes associated with adaptive radiation of ladybird beetles.</title>
        <authorList>
            <person name="Li H.S."/>
            <person name="Tang X.F."/>
            <person name="Huang Y.H."/>
            <person name="Xu Z.Y."/>
            <person name="Chen M.L."/>
            <person name="Du X.Y."/>
            <person name="Qiu B.Y."/>
            <person name="Chen P.T."/>
            <person name="Zhang W."/>
            <person name="Slipinski A."/>
            <person name="Escalona H.E."/>
            <person name="Waterhouse R.M."/>
            <person name="Zwick A."/>
            <person name="Pang H."/>
        </authorList>
    </citation>
    <scope>NUCLEOTIDE SEQUENCE [LARGE SCALE GENOMIC DNA]</scope>
    <source>
        <strain evidence="2">SYSU2018</strain>
    </source>
</reference>
<evidence type="ECO:0000313" key="2">
    <source>
        <dbReference type="EMBL" id="KAL3288568.1"/>
    </source>
</evidence>